<proteinExistence type="predicted"/>
<keyword evidence="1" id="KW-0472">Membrane</keyword>
<dbReference type="Proteomes" id="UP000316476">
    <property type="component" value="Unassembled WGS sequence"/>
</dbReference>
<evidence type="ECO:0000313" key="3">
    <source>
        <dbReference type="Proteomes" id="UP000316476"/>
    </source>
</evidence>
<accession>A0A5C6FU06</accession>
<keyword evidence="1" id="KW-0812">Transmembrane</keyword>
<evidence type="ECO:0000256" key="1">
    <source>
        <dbReference type="SAM" id="Phobius"/>
    </source>
</evidence>
<sequence>MSQSDVQHCDSPEEATSDFFRCPVQADQGSALIRIGRRKLAVTVQETSIDGFTVLVTPEGAKHVKVGRPWVLEFDGTRFEVHAQWFFHSPDGHVQVGMRRLRDLTEPPSEHVGWSLFRNGDVRGTDSAGTSTLAFAGFILFLVTAMALPGLGDQLGTAKPMGEAARSFTDAVGDWFGRWL</sequence>
<evidence type="ECO:0000313" key="2">
    <source>
        <dbReference type="EMBL" id="TWU66497.1"/>
    </source>
</evidence>
<dbReference type="AlphaFoldDB" id="A0A5C6FU06"/>
<comment type="caution">
    <text evidence="2">The sequence shown here is derived from an EMBL/GenBank/DDBJ whole genome shotgun (WGS) entry which is preliminary data.</text>
</comment>
<reference evidence="2 3" key="1">
    <citation type="submission" date="2019-02" db="EMBL/GenBank/DDBJ databases">
        <title>Deep-cultivation of Planctomycetes and their phenomic and genomic characterization uncovers novel biology.</title>
        <authorList>
            <person name="Wiegand S."/>
            <person name="Jogler M."/>
            <person name="Boedeker C."/>
            <person name="Pinto D."/>
            <person name="Vollmers J."/>
            <person name="Rivas-Marin E."/>
            <person name="Kohn T."/>
            <person name="Peeters S.H."/>
            <person name="Heuer A."/>
            <person name="Rast P."/>
            <person name="Oberbeckmann S."/>
            <person name="Bunk B."/>
            <person name="Jeske O."/>
            <person name="Meyerdierks A."/>
            <person name="Storesund J.E."/>
            <person name="Kallscheuer N."/>
            <person name="Luecker S."/>
            <person name="Lage O.M."/>
            <person name="Pohl T."/>
            <person name="Merkel B.J."/>
            <person name="Hornburger P."/>
            <person name="Mueller R.-W."/>
            <person name="Bruemmer F."/>
            <person name="Labrenz M."/>
            <person name="Spormann A.M."/>
            <person name="Op Den Camp H."/>
            <person name="Overmann J."/>
            <person name="Amann R."/>
            <person name="Jetten M.S.M."/>
            <person name="Mascher T."/>
            <person name="Medema M.H."/>
            <person name="Devos D.P."/>
            <person name="Kaster A.-K."/>
            <person name="Ovreas L."/>
            <person name="Rohde M."/>
            <person name="Galperin M.Y."/>
            <person name="Jogler C."/>
        </authorList>
    </citation>
    <scope>NUCLEOTIDE SEQUENCE [LARGE SCALE GENOMIC DNA]</scope>
    <source>
        <strain evidence="2 3">V7</strain>
    </source>
</reference>
<dbReference type="RefSeq" id="WP_146413120.1">
    <property type="nucleotide sequence ID" value="NZ_SJPZ01000001.1"/>
</dbReference>
<dbReference type="OrthoDB" id="290077at2"/>
<name>A0A5C6FU06_9PLAN</name>
<protein>
    <submittedName>
        <fullName evidence="2">Uncharacterized protein</fullName>
    </submittedName>
</protein>
<dbReference type="EMBL" id="SJPZ01000001">
    <property type="protein sequence ID" value="TWU66497.1"/>
    <property type="molecule type" value="Genomic_DNA"/>
</dbReference>
<gene>
    <name evidence="2" type="ORF">V7x_20640</name>
</gene>
<organism evidence="2 3">
    <name type="scientific">Crateriforma conspicua</name>
    <dbReference type="NCBI Taxonomy" id="2527996"/>
    <lineage>
        <taxon>Bacteria</taxon>
        <taxon>Pseudomonadati</taxon>
        <taxon>Planctomycetota</taxon>
        <taxon>Planctomycetia</taxon>
        <taxon>Planctomycetales</taxon>
        <taxon>Planctomycetaceae</taxon>
        <taxon>Crateriforma</taxon>
    </lineage>
</organism>
<keyword evidence="1" id="KW-1133">Transmembrane helix</keyword>
<feature type="transmembrane region" description="Helical" evidence="1">
    <location>
        <begin position="133"/>
        <end position="151"/>
    </location>
</feature>